<dbReference type="RefSeq" id="WP_339159069.1">
    <property type="nucleotide sequence ID" value="NZ_LR743510.1"/>
</dbReference>
<reference evidence="1" key="1">
    <citation type="submission" date="2019-12" db="EMBL/GenBank/DDBJ databases">
        <authorList>
            <person name="Cremers G."/>
        </authorList>
    </citation>
    <scope>NUCLEOTIDE SEQUENCE</scope>
    <source>
        <strain evidence="1">Mbul2</strain>
        <plasmid evidence="1">1</plasmid>
    </source>
</reference>
<evidence type="ECO:0000313" key="1">
    <source>
        <dbReference type="EMBL" id="CAA2137054.1"/>
    </source>
</evidence>
<keyword evidence="1" id="KW-0614">Plasmid</keyword>
<proteinExistence type="predicted"/>
<gene>
    <name evidence="1" type="ORF">MBLL_00470</name>
</gene>
<accession>A0A679JE45</accession>
<organism evidence="1">
    <name type="scientific">Methylobacterium bullatum</name>
    <dbReference type="NCBI Taxonomy" id="570505"/>
    <lineage>
        <taxon>Bacteria</taxon>
        <taxon>Pseudomonadati</taxon>
        <taxon>Pseudomonadota</taxon>
        <taxon>Alphaproteobacteria</taxon>
        <taxon>Hyphomicrobiales</taxon>
        <taxon>Methylobacteriaceae</taxon>
        <taxon>Methylobacterium</taxon>
    </lineage>
</organism>
<dbReference type="EMBL" id="LR743510">
    <property type="protein sequence ID" value="CAA2137054.1"/>
    <property type="molecule type" value="Genomic_DNA"/>
</dbReference>
<protein>
    <submittedName>
        <fullName evidence="1">Uncharacterized protein</fullName>
    </submittedName>
</protein>
<name>A0A679JE45_9HYPH</name>
<dbReference type="AlphaFoldDB" id="A0A679JE45"/>
<sequence length="96" mass="10574">MAGRIGWRRLACRDDAAGRHRPHAQAAIPALSSLSEGIRPSVVSTIESRITLVFVEQYRKSALRLADCFVVLSRGLVERGMRESLDHAALARHIAV</sequence>
<geneLocation type="plasmid" evidence="1">
    <name>1</name>
</geneLocation>